<keyword evidence="2" id="KW-1185">Reference proteome</keyword>
<proteinExistence type="predicted"/>
<dbReference type="SUPFAM" id="SSF53335">
    <property type="entry name" value="S-adenosyl-L-methionine-dependent methyltransferases"/>
    <property type="match status" value="1"/>
</dbReference>
<dbReference type="EMBL" id="JAUYVH010000001">
    <property type="protein sequence ID" value="MDQ9169253.1"/>
    <property type="molecule type" value="Genomic_DNA"/>
</dbReference>
<dbReference type="GO" id="GO:0032259">
    <property type="term" value="P:methylation"/>
    <property type="evidence" value="ECO:0007669"/>
    <property type="project" value="UniProtKB-KW"/>
</dbReference>
<dbReference type="GO" id="GO:0008168">
    <property type="term" value="F:methyltransferase activity"/>
    <property type="evidence" value="ECO:0007669"/>
    <property type="project" value="UniProtKB-KW"/>
</dbReference>
<keyword evidence="1" id="KW-0489">Methyltransferase</keyword>
<reference evidence="1 2" key="1">
    <citation type="submission" date="2023-08" db="EMBL/GenBank/DDBJ databases">
        <title>Oxalobacteraceae gen .nov., isolated from river sludge outside the plant.</title>
        <authorList>
            <person name="Zhao S.Y."/>
        </authorList>
    </citation>
    <scope>NUCLEOTIDE SEQUENCE [LARGE SCALE GENOMIC DNA]</scope>
    <source>
        <strain evidence="1 2">R-40</strain>
    </source>
</reference>
<dbReference type="EC" id="2.1.1.-" evidence="1"/>
<comment type="caution">
    <text evidence="1">The sequence shown here is derived from an EMBL/GenBank/DDBJ whole genome shotgun (WGS) entry which is preliminary data.</text>
</comment>
<dbReference type="Proteomes" id="UP001225596">
    <property type="component" value="Unassembled WGS sequence"/>
</dbReference>
<gene>
    <name evidence="1" type="ORF">Q8A64_02395</name>
</gene>
<dbReference type="Gene3D" id="3.40.50.150">
    <property type="entry name" value="Vaccinia Virus protein VP39"/>
    <property type="match status" value="1"/>
</dbReference>
<name>A0ABU1BLP6_9BURK</name>
<dbReference type="RefSeq" id="WP_338435109.1">
    <property type="nucleotide sequence ID" value="NZ_JAUYVH010000001.1"/>
</dbReference>
<dbReference type="InterPro" id="IPR029063">
    <property type="entry name" value="SAM-dependent_MTases_sf"/>
</dbReference>
<evidence type="ECO:0000313" key="1">
    <source>
        <dbReference type="EMBL" id="MDQ9169253.1"/>
    </source>
</evidence>
<keyword evidence="1" id="KW-0808">Transferase</keyword>
<evidence type="ECO:0000313" key="2">
    <source>
        <dbReference type="Proteomes" id="UP001225596"/>
    </source>
</evidence>
<organism evidence="1 2">
    <name type="scientific">Keguizhuia sedimenti</name>
    <dbReference type="NCBI Taxonomy" id="3064264"/>
    <lineage>
        <taxon>Bacteria</taxon>
        <taxon>Pseudomonadati</taxon>
        <taxon>Pseudomonadota</taxon>
        <taxon>Betaproteobacteria</taxon>
        <taxon>Burkholderiales</taxon>
        <taxon>Oxalobacteraceae</taxon>
        <taxon>Keguizhuia</taxon>
    </lineage>
</organism>
<sequence length="237" mass="26558">MAAFARLVQDETLDHLEESDPRAIRSRADLRRIHAVMGTRHILVKTLRHMDIRPRRMIELGAGEASLTLRVAHTLAREWGPVHLTLLDRQNAVSPSTVQAFCHLGWEVKLLNVDILGWIKRPAEPPYDLALVNLFLHHFREPELAAILTSLSQRARAICACEPRRSRLALGGSHLVGLLGANAVTREDAVLSVRAGFVDDDLSRLMFPAFRGWHIEEYPAGLFTHCLAARPPEQETG</sequence>
<protein>
    <submittedName>
        <fullName evidence="1">Class I SAM-dependent methyltransferase</fullName>
        <ecNumber evidence="1">2.1.1.-</ecNumber>
    </submittedName>
</protein>
<accession>A0ABU1BLP6</accession>